<accession>A0ABU4H174</accession>
<feature type="region of interest" description="Disordered" evidence="1">
    <location>
        <begin position="515"/>
        <end position="548"/>
    </location>
</feature>
<gene>
    <name evidence="3" type="ORF">R8Z58_09945</name>
</gene>
<evidence type="ECO:0000256" key="1">
    <source>
        <dbReference type="SAM" id="MobiDB-lite"/>
    </source>
</evidence>
<keyword evidence="4" id="KW-1185">Reference proteome</keyword>
<proteinExistence type="predicted"/>
<evidence type="ECO:0000256" key="2">
    <source>
        <dbReference type="SAM" id="Phobius"/>
    </source>
</evidence>
<feature type="transmembrane region" description="Helical" evidence="2">
    <location>
        <begin position="331"/>
        <end position="353"/>
    </location>
</feature>
<evidence type="ECO:0000313" key="3">
    <source>
        <dbReference type="EMBL" id="MDW4573088.1"/>
    </source>
</evidence>
<feature type="transmembrane region" description="Helical" evidence="2">
    <location>
        <begin position="420"/>
        <end position="437"/>
    </location>
</feature>
<keyword evidence="2" id="KW-0812">Transmembrane</keyword>
<sequence length="548" mass="57066">MTSEAPLAASPELHARLEALEAENARLRASAPAEPPAPRSSNAPTGSRWRAFFSALCIVIASILVPISIVTAWARLELVDESAFVATLAPLADDPAVQQMIIDETVEAVEAQVNFEELTANVFDGIDQLGLPPRASQALKLLQAPAAEGLQNLLTQTVTRVVESDAFADTWTATTRAAHRALTAAATSDGGGIVVMNDQGLGIQLGAVVERVKQNLIDRGVGIAQLIPAIDKVVIIGTGETLVTIRTTYTLATALGWWLPIVTIGLFALGILIARRRSTAVLGSGIGFALGGGALALAFAVGTPVVGQAAVQFGLSANALDVVYQSLVGSMQQTAGIAVLLGIVIAVLGWFAGRWTPAVRSRRAIGSINSSLRRQLGGHGFRTGRFGAWLYRYRGLVRTLLIVVAVIWLFGLRPLSAGDIFLVLIVTLIVAWILELLQVRPGEVPPRSSADSGAGDPDGGIDDQPTAVLGDDTTVVLADGNATAVLTDDQPTLVLADEQPRVVVVDAPAADAAPVDGDATIVETDASADAAAPAEASAPPKKPRAPRR</sequence>
<feature type="transmembrane region" description="Helical" evidence="2">
    <location>
        <begin position="51"/>
        <end position="74"/>
    </location>
</feature>
<feature type="transmembrane region" description="Helical" evidence="2">
    <location>
        <begin position="395"/>
        <end position="414"/>
    </location>
</feature>
<keyword evidence="2" id="KW-0472">Membrane</keyword>
<comment type="caution">
    <text evidence="3">The sequence shown here is derived from an EMBL/GenBank/DDBJ whole genome shotgun (WGS) entry which is preliminary data.</text>
</comment>
<dbReference type="RefSeq" id="WP_318353613.1">
    <property type="nucleotide sequence ID" value="NZ_JAWQEV010000003.1"/>
</dbReference>
<evidence type="ECO:0000313" key="4">
    <source>
        <dbReference type="Proteomes" id="UP001283109"/>
    </source>
</evidence>
<organism evidence="3 4">
    <name type="scientific">Microbacterium arthrosphaerae</name>
    <dbReference type="NCBI Taxonomy" id="792652"/>
    <lineage>
        <taxon>Bacteria</taxon>
        <taxon>Bacillati</taxon>
        <taxon>Actinomycetota</taxon>
        <taxon>Actinomycetes</taxon>
        <taxon>Micrococcales</taxon>
        <taxon>Microbacteriaceae</taxon>
        <taxon>Microbacterium</taxon>
    </lineage>
</organism>
<reference evidence="3 4" key="1">
    <citation type="submission" date="2023-11" db="EMBL/GenBank/DDBJ databases">
        <title>Draft genome sequence of Microbacterium arthrosphaerae JCM 30492.</title>
        <authorList>
            <person name="Zhang G."/>
            <person name="Ding Y."/>
        </authorList>
    </citation>
    <scope>NUCLEOTIDE SEQUENCE [LARGE SCALE GENOMIC DNA]</scope>
    <source>
        <strain evidence="3 4">JCM 30492</strain>
    </source>
</reference>
<dbReference type="Proteomes" id="UP001283109">
    <property type="component" value="Unassembled WGS sequence"/>
</dbReference>
<feature type="region of interest" description="Disordered" evidence="1">
    <location>
        <begin position="442"/>
        <end position="466"/>
    </location>
</feature>
<name>A0ABU4H174_9MICO</name>
<evidence type="ECO:0008006" key="5">
    <source>
        <dbReference type="Google" id="ProtNLM"/>
    </source>
</evidence>
<feature type="transmembrane region" description="Helical" evidence="2">
    <location>
        <begin position="286"/>
        <end position="311"/>
    </location>
</feature>
<feature type="compositionally biased region" description="Low complexity" evidence="1">
    <location>
        <begin position="515"/>
        <end position="539"/>
    </location>
</feature>
<dbReference type="EMBL" id="JAWQEV010000003">
    <property type="protein sequence ID" value="MDW4573088.1"/>
    <property type="molecule type" value="Genomic_DNA"/>
</dbReference>
<feature type="transmembrane region" description="Helical" evidence="2">
    <location>
        <begin position="255"/>
        <end position="274"/>
    </location>
</feature>
<protein>
    <recommendedName>
        <fullName evidence="5">Integral membrane protein</fullName>
    </recommendedName>
</protein>
<keyword evidence="2" id="KW-1133">Transmembrane helix</keyword>